<keyword evidence="5 7" id="KW-0378">Hydrolase</keyword>
<dbReference type="SUPFAM" id="SSF56655">
    <property type="entry name" value="Carbohydrate phosphatase"/>
    <property type="match status" value="1"/>
</dbReference>
<accession>A0ABQ6IR60</accession>
<dbReference type="PRINTS" id="PR00377">
    <property type="entry name" value="IMPHPHTASES"/>
</dbReference>
<evidence type="ECO:0000256" key="3">
    <source>
        <dbReference type="ARBA" id="ARBA00009759"/>
    </source>
</evidence>
<reference evidence="9" key="1">
    <citation type="journal article" date="2019" name="Int. J. Syst. Evol. Microbiol.">
        <title>The Global Catalogue of Microorganisms (GCM) 10K type strain sequencing project: providing services to taxonomists for standard genome sequencing and annotation.</title>
        <authorList>
            <consortium name="The Broad Institute Genomics Platform"/>
            <consortium name="The Broad Institute Genome Sequencing Center for Infectious Disease"/>
            <person name="Wu L."/>
            <person name="Ma J."/>
        </authorList>
    </citation>
    <scope>NUCLEOTIDE SEQUENCE [LARGE SCALE GENOMIC DNA]</scope>
    <source>
        <strain evidence="9">NBRC 113072</strain>
    </source>
</reference>
<keyword evidence="4 7" id="KW-0479">Metal-binding</keyword>
<dbReference type="PANTHER" id="PTHR20854:SF4">
    <property type="entry name" value="INOSITOL-1-MONOPHOSPHATASE-RELATED"/>
    <property type="match status" value="1"/>
</dbReference>
<dbReference type="InterPro" id="IPR000760">
    <property type="entry name" value="Inositol_monophosphatase-like"/>
</dbReference>
<comment type="caution">
    <text evidence="8">The sequence shown here is derived from an EMBL/GenBank/DDBJ whole genome shotgun (WGS) entry which is preliminary data.</text>
</comment>
<comment type="catalytic activity">
    <reaction evidence="1 7">
        <text>a myo-inositol phosphate + H2O = myo-inositol + phosphate</text>
        <dbReference type="Rhea" id="RHEA:24056"/>
        <dbReference type="ChEBI" id="CHEBI:15377"/>
        <dbReference type="ChEBI" id="CHEBI:17268"/>
        <dbReference type="ChEBI" id="CHEBI:43474"/>
        <dbReference type="ChEBI" id="CHEBI:84139"/>
        <dbReference type="EC" id="3.1.3.25"/>
    </reaction>
</comment>
<organism evidence="8 9">
    <name type="scientific">Mobilicoccus caccae</name>
    <dbReference type="NCBI Taxonomy" id="1859295"/>
    <lineage>
        <taxon>Bacteria</taxon>
        <taxon>Bacillati</taxon>
        <taxon>Actinomycetota</taxon>
        <taxon>Actinomycetes</taxon>
        <taxon>Micrococcales</taxon>
        <taxon>Dermatophilaceae</taxon>
        <taxon>Mobilicoccus</taxon>
    </lineage>
</organism>
<dbReference type="CDD" id="cd01639">
    <property type="entry name" value="IMPase"/>
    <property type="match status" value="1"/>
</dbReference>
<dbReference type="Proteomes" id="UP001157126">
    <property type="component" value="Unassembled WGS sequence"/>
</dbReference>
<name>A0ABQ6IR60_9MICO</name>
<keyword evidence="9" id="KW-1185">Reference proteome</keyword>
<dbReference type="Gene3D" id="3.40.190.80">
    <property type="match status" value="1"/>
</dbReference>
<dbReference type="Gene3D" id="3.30.540.10">
    <property type="entry name" value="Fructose-1,6-Bisphosphatase, subunit A, domain 1"/>
    <property type="match status" value="1"/>
</dbReference>
<evidence type="ECO:0000313" key="9">
    <source>
        <dbReference type="Proteomes" id="UP001157126"/>
    </source>
</evidence>
<evidence type="ECO:0000256" key="7">
    <source>
        <dbReference type="RuleBase" id="RU364068"/>
    </source>
</evidence>
<protein>
    <recommendedName>
        <fullName evidence="7">Inositol-1-monophosphatase</fullName>
        <ecNumber evidence="7">3.1.3.25</ecNumber>
    </recommendedName>
</protein>
<dbReference type="PANTHER" id="PTHR20854">
    <property type="entry name" value="INOSITOL MONOPHOSPHATASE"/>
    <property type="match status" value="1"/>
</dbReference>
<evidence type="ECO:0000256" key="1">
    <source>
        <dbReference type="ARBA" id="ARBA00001033"/>
    </source>
</evidence>
<dbReference type="RefSeq" id="WP_284303589.1">
    <property type="nucleotide sequence ID" value="NZ_BSUO01000001.1"/>
</dbReference>
<evidence type="ECO:0000313" key="8">
    <source>
        <dbReference type="EMBL" id="GMA39763.1"/>
    </source>
</evidence>
<proteinExistence type="inferred from homology"/>
<gene>
    <name evidence="8" type="ORF">GCM10025883_18080</name>
</gene>
<dbReference type="EC" id="3.1.3.25" evidence="7"/>
<evidence type="ECO:0000256" key="6">
    <source>
        <dbReference type="ARBA" id="ARBA00022842"/>
    </source>
</evidence>
<evidence type="ECO:0000256" key="4">
    <source>
        <dbReference type="ARBA" id="ARBA00022723"/>
    </source>
</evidence>
<dbReference type="InterPro" id="IPR020550">
    <property type="entry name" value="Inositol_monophosphatase_CS"/>
</dbReference>
<sequence>MTTHEIDQDELRELEALAVDVAAEAAHFVVQRHRTDMAVSTKSSDVDIVTEMDSRSQELIASRLRAARPADAFFGEEEGAPENPAGSGALTWVVDPIDGTVNYLYGYPLYAVSVALVEGDPTVPGAWRPLVGAVADAVRGSVYHARLGGGAHLRGADGTSTPLRVSDASDLATSLVATGFGYDTAKRVRQARALTGVIGHVRDIRRGGSAALDLCLVAGGQVDAYYEMGINPWDMAAGWLVLTEAGGFCSGADGGPPSSDCVVAGAPGIRQEFSRLVDSVVDIVRQG</sequence>
<dbReference type="InterPro" id="IPR020583">
    <property type="entry name" value="Inositol_monoP_metal-BS"/>
</dbReference>
<dbReference type="PROSITE" id="PS00629">
    <property type="entry name" value="IMP_1"/>
    <property type="match status" value="1"/>
</dbReference>
<evidence type="ECO:0000256" key="2">
    <source>
        <dbReference type="ARBA" id="ARBA00001946"/>
    </source>
</evidence>
<comment type="cofactor">
    <cofactor evidence="2 7">
        <name>Mg(2+)</name>
        <dbReference type="ChEBI" id="CHEBI:18420"/>
    </cofactor>
</comment>
<comment type="similarity">
    <text evidence="3 7">Belongs to the inositol monophosphatase superfamily.</text>
</comment>
<dbReference type="InterPro" id="IPR033942">
    <property type="entry name" value="IMPase"/>
</dbReference>
<evidence type="ECO:0000256" key="5">
    <source>
        <dbReference type="ARBA" id="ARBA00022801"/>
    </source>
</evidence>
<dbReference type="PROSITE" id="PS00630">
    <property type="entry name" value="IMP_2"/>
    <property type="match status" value="1"/>
</dbReference>
<keyword evidence="6 7" id="KW-0460">Magnesium</keyword>
<dbReference type="EMBL" id="BSUO01000001">
    <property type="protein sequence ID" value="GMA39763.1"/>
    <property type="molecule type" value="Genomic_DNA"/>
</dbReference>
<dbReference type="Pfam" id="PF00459">
    <property type="entry name" value="Inositol_P"/>
    <property type="match status" value="1"/>
</dbReference>